<dbReference type="Pfam" id="PF17955">
    <property type="entry name" value="Cas6b_N"/>
    <property type="match status" value="1"/>
</dbReference>
<protein>
    <submittedName>
        <fullName evidence="3">Uncharacterized protein</fullName>
    </submittedName>
</protein>
<accession>A0A840E560</accession>
<dbReference type="InterPro" id="IPR041528">
    <property type="entry name" value="Cas6b_N"/>
</dbReference>
<dbReference type="Proteomes" id="UP000576209">
    <property type="component" value="Unassembled WGS sequence"/>
</dbReference>
<keyword evidence="4" id="KW-1185">Reference proteome</keyword>
<dbReference type="EMBL" id="JACIFF010000008">
    <property type="protein sequence ID" value="MBB4080311.1"/>
    <property type="molecule type" value="Genomic_DNA"/>
</dbReference>
<dbReference type="InterPro" id="IPR020209">
    <property type="entry name" value="Cas6b_C"/>
</dbReference>
<reference evidence="3 4" key="1">
    <citation type="submission" date="2020-08" db="EMBL/GenBank/DDBJ databases">
        <title>Genomic Encyclopedia of Type Strains, Phase IV (KMG-IV): sequencing the most valuable type-strain genomes for metagenomic binning, comparative biology and taxonomic classification.</title>
        <authorList>
            <person name="Goeker M."/>
        </authorList>
    </citation>
    <scope>NUCLEOTIDE SEQUENCE [LARGE SCALE GENOMIC DNA]</scope>
    <source>
        <strain evidence="3 4">DSM 105137</strain>
    </source>
</reference>
<dbReference type="Pfam" id="PF17262">
    <property type="entry name" value="Cas6b_C"/>
    <property type="match status" value="1"/>
</dbReference>
<organism evidence="3 4">
    <name type="scientific">Neolewinella aquimaris</name>
    <dbReference type="NCBI Taxonomy" id="1835722"/>
    <lineage>
        <taxon>Bacteria</taxon>
        <taxon>Pseudomonadati</taxon>
        <taxon>Bacteroidota</taxon>
        <taxon>Saprospiria</taxon>
        <taxon>Saprospirales</taxon>
        <taxon>Lewinellaceae</taxon>
        <taxon>Neolewinella</taxon>
    </lineage>
</organism>
<evidence type="ECO:0000259" key="1">
    <source>
        <dbReference type="Pfam" id="PF17262"/>
    </source>
</evidence>
<sequence length="243" mass="27419">MQLTTLTFNFPLHPSDIRAFRASIVEVVGLGHHLFHGHDNSEAGVTKYSNTYPMIRFAVRRGRGCIVGMGSGADAVIRHLLPVLPDTLTIAGTPHHTADYRLEMKNWDPEITRTPQPFGLYQWMALNKENYLDWKKQEGNEVARRFVLDRCLTGHLRALAEAAGIATADRMRIVARVLRQDRVKRIQWHNNKFIAFDAVAEANFLPPYGLGLGRCHSFGFGEVCSSFQYKNLQNSLAKVSLSK</sequence>
<evidence type="ECO:0000313" key="4">
    <source>
        <dbReference type="Proteomes" id="UP000576209"/>
    </source>
</evidence>
<feature type="domain" description="Cas6b C-terminal" evidence="1">
    <location>
        <begin position="120"/>
        <end position="223"/>
    </location>
</feature>
<evidence type="ECO:0000259" key="2">
    <source>
        <dbReference type="Pfam" id="PF17955"/>
    </source>
</evidence>
<gene>
    <name evidence="3" type="ORF">GGR28_002945</name>
</gene>
<name>A0A840E560_9BACT</name>
<comment type="caution">
    <text evidence="3">The sequence shown here is derived from an EMBL/GenBank/DDBJ whole genome shotgun (WGS) entry which is preliminary data.</text>
</comment>
<feature type="domain" description="Cas6b N-terminal" evidence="2">
    <location>
        <begin position="2"/>
        <end position="106"/>
    </location>
</feature>
<dbReference type="AlphaFoldDB" id="A0A840E560"/>
<proteinExistence type="predicted"/>
<dbReference type="RefSeq" id="WP_183496553.1">
    <property type="nucleotide sequence ID" value="NZ_JACIFF010000008.1"/>
</dbReference>
<evidence type="ECO:0000313" key="3">
    <source>
        <dbReference type="EMBL" id="MBB4080311.1"/>
    </source>
</evidence>